<dbReference type="Proteomes" id="UP000246991">
    <property type="component" value="Unassembled WGS sequence"/>
</dbReference>
<dbReference type="GO" id="GO:0003714">
    <property type="term" value="F:transcription corepressor activity"/>
    <property type="evidence" value="ECO:0007669"/>
    <property type="project" value="InterPro"/>
</dbReference>
<keyword evidence="5" id="KW-1185">Reference proteome</keyword>
<comment type="caution">
    <text evidence="4">The sequence shown here is derived from an EMBL/GenBank/DDBJ whole genome shotgun (WGS) entry which is preliminary data.</text>
</comment>
<dbReference type="AlphaFoldDB" id="A0A317STF7"/>
<feature type="region of interest" description="Disordered" evidence="3">
    <location>
        <begin position="1"/>
        <end position="26"/>
    </location>
</feature>
<sequence>MSTQGKNETPSNGQENSGTSEEAPAELTAVVDDLLNSLSTKFASVSSEIFEKIEAISKRLDQMEAQLQQTGTTSTPK</sequence>
<feature type="compositionally biased region" description="Polar residues" evidence="3">
    <location>
        <begin position="1"/>
        <end position="20"/>
    </location>
</feature>
<dbReference type="STRING" id="42249.A0A317STF7"/>
<proteinExistence type="inferred from homology"/>
<protein>
    <recommendedName>
        <fullName evidence="6">Heat shock factor binding protein 1</fullName>
    </recommendedName>
</protein>
<name>A0A317STF7_9PEZI</name>
<keyword evidence="2" id="KW-0175">Coiled coil</keyword>
<evidence type="ECO:0000256" key="2">
    <source>
        <dbReference type="SAM" id="Coils"/>
    </source>
</evidence>
<gene>
    <name evidence="4" type="ORF">C7212DRAFT_319522</name>
</gene>
<dbReference type="Pfam" id="PF06825">
    <property type="entry name" value="HSBP1"/>
    <property type="match status" value="1"/>
</dbReference>
<evidence type="ECO:0000313" key="4">
    <source>
        <dbReference type="EMBL" id="PWW76676.1"/>
    </source>
</evidence>
<reference evidence="4 5" key="1">
    <citation type="submission" date="2018-03" db="EMBL/GenBank/DDBJ databases">
        <title>Genomes of Pezizomycetes fungi and the evolution of truffles.</title>
        <authorList>
            <person name="Murat C."/>
            <person name="Payen T."/>
            <person name="Noel B."/>
            <person name="Kuo A."/>
            <person name="Martin F.M."/>
        </authorList>
    </citation>
    <scope>NUCLEOTIDE SEQUENCE [LARGE SCALE GENOMIC DNA]</scope>
    <source>
        <strain evidence="4">091103-1</strain>
    </source>
</reference>
<dbReference type="InterPro" id="IPR009643">
    <property type="entry name" value="HS1-bd"/>
</dbReference>
<evidence type="ECO:0000256" key="3">
    <source>
        <dbReference type="SAM" id="MobiDB-lite"/>
    </source>
</evidence>
<evidence type="ECO:0000256" key="1">
    <source>
        <dbReference type="ARBA" id="ARBA00006349"/>
    </source>
</evidence>
<dbReference type="OrthoDB" id="4159489at2759"/>
<comment type="similarity">
    <text evidence="1">Belongs to the HSBP1 family.</text>
</comment>
<organism evidence="4 5">
    <name type="scientific">Tuber magnatum</name>
    <name type="common">white Piedmont truffle</name>
    <dbReference type="NCBI Taxonomy" id="42249"/>
    <lineage>
        <taxon>Eukaryota</taxon>
        <taxon>Fungi</taxon>
        <taxon>Dikarya</taxon>
        <taxon>Ascomycota</taxon>
        <taxon>Pezizomycotina</taxon>
        <taxon>Pezizomycetes</taxon>
        <taxon>Pezizales</taxon>
        <taxon>Tuberaceae</taxon>
        <taxon>Tuber</taxon>
    </lineage>
</organism>
<dbReference type="EMBL" id="PYWC01000031">
    <property type="protein sequence ID" value="PWW76676.1"/>
    <property type="molecule type" value="Genomic_DNA"/>
</dbReference>
<evidence type="ECO:0000313" key="5">
    <source>
        <dbReference type="Proteomes" id="UP000246991"/>
    </source>
</evidence>
<dbReference type="Gene3D" id="1.20.5.430">
    <property type="match status" value="1"/>
</dbReference>
<feature type="coiled-coil region" evidence="2">
    <location>
        <begin position="46"/>
        <end position="73"/>
    </location>
</feature>
<accession>A0A317STF7</accession>
<evidence type="ECO:0008006" key="6">
    <source>
        <dbReference type="Google" id="ProtNLM"/>
    </source>
</evidence>